<protein>
    <submittedName>
        <fullName evidence="1">CRISPR-associated protein Cse2</fullName>
    </submittedName>
</protein>
<gene>
    <name evidence="1" type="ORF">Cocul_01347</name>
</gene>
<organism evidence="1 2">
    <name type="scientific">Corynebacterium oculi</name>
    <dbReference type="NCBI Taxonomy" id="1544416"/>
    <lineage>
        <taxon>Bacteria</taxon>
        <taxon>Bacillati</taxon>
        <taxon>Actinomycetota</taxon>
        <taxon>Actinomycetes</taxon>
        <taxon>Mycobacteriales</taxon>
        <taxon>Corynebacteriaceae</taxon>
        <taxon>Corynebacterium</taxon>
    </lineage>
</organism>
<evidence type="ECO:0000313" key="1">
    <source>
        <dbReference type="EMBL" id="KQB84544.1"/>
    </source>
</evidence>
<name>A0A0Q0U9X0_9CORY</name>
<dbReference type="InterPro" id="IPR038287">
    <property type="entry name" value="Cse2_sf"/>
</dbReference>
<comment type="caution">
    <text evidence="1">The sequence shown here is derived from an EMBL/GenBank/DDBJ whole genome shotgun (WGS) entry which is preliminary data.</text>
</comment>
<dbReference type="Pfam" id="PF09485">
    <property type="entry name" value="CRISPR_Cse2"/>
    <property type="match status" value="1"/>
</dbReference>
<dbReference type="STRING" id="1544416.Cocul_01347"/>
<evidence type="ECO:0000313" key="2">
    <source>
        <dbReference type="Proteomes" id="UP000050517"/>
    </source>
</evidence>
<dbReference type="Proteomes" id="UP000050517">
    <property type="component" value="Unassembled WGS sequence"/>
</dbReference>
<dbReference type="OrthoDB" id="4808431at2"/>
<accession>A0A0Q0U9X0</accession>
<reference evidence="1 2" key="1">
    <citation type="submission" date="2015-10" db="EMBL/GenBank/DDBJ databases">
        <title>Corynebacteirum lowii and Corynebacterium oculi species nova, derived from human clinical disease and and emended description of Corynebacterium mastiditis.</title>
        <authorList>
            <person name="Bernard K."/>
            <person name="Pacheco A.L."/>
            <person name="Mcdougall C."/>
            <person name="Burtx T."/>
            <person name="Weibe D."/>
            <person name="Tyler S."/>
            <person name="Olson A.B."/>
            <person name="Cnockaert M."/>
            <person name="Eguchi H."/>
            <person name="Kuwahara T."/>
            <person name="Nakayama-Imaohji H."/>
            <person name="Boudewijins M."/>
            <person name="Van Hoecke F."/>
            <person name="Bernier A.-M."/>
            <person name="Vandamme P."/>
        </authorList>
    </citation>
    <scope>NUCLEOTIDE SEQUENCE [LARGE SCALE GENOMIC DNA]</scope>
    <source>
        <strain evidence="1 2">NML 130210</strain>
    </source>
</reference>
<dbReference type="RefSeq" id="WP_055122459.1">
    <property type="nucleotide sequence ID" value="NZ_LKST01000002.1"/>
</dbReference>
<dbReference type="AlphaFoldDB" id="A0A0Q0U9X0"/>
<dbReference type="InterPro" id="IPR013382">
    <property type="entry name" value="CRISPR-assoc_prot_Cse2"/>
</dbReference>
<dbReference type="Gene3D" id="1.10.520.40">
    <property type="entry name" value="CRISPR-associated protein Cse2"/>
    <property type="match status" value="1"/>
</dbReference>
<dbReference type="PATRIC" id="fig|1544416.3.peg.1354"/>
<dbReference type="CDD" id="cd09731">
    <property type="entry name" value="Cse2_I-E"/>
    <property type="match status" value="1"/>
</dbReference>
<proteinExistence type="predicted"/>
<dbReference type="NCBIfam" id="TIGR02548">
    <property type="entry name" value="casB_cse2"/>
    <property type="match status" value="1"/>
</dbReference>
<dbReference type="EMBL" id="LKST01000002">
    <property type="protein sequence ID" value="KQB84544.1"/>
    <property type="molecule type" value="Genomic_DNA"/>
</dbReference>
<sequence>MDNLKETVGTTAWRLQTRVLGAHGEREQARARGELAELRRSVGRPIESDPLGLARVIEALEPPLDQGLLGAGDAATASERAAYHALTLFAWHMQSAREPMHVPDRSFAGACGVLYRLYRRTDSDSFKPRFDAMVLTSSARSRLQRMREMIALLRGEALGFHYGQFAADLRALDNPERYKKVLMRWGRDFARIPADTPATES</sequence>
<keyword evidence="2" id="KW-1185">Reference proteome</keyword>